<name>A0AAD6Y5T5_9AGAR</name>
<dbReference type="AlphaFoldDB" id="A0AAD6Y5T5"/>
<accession>A0AAD6Y5T5</accession>
<evidence type="ECO:0000313" key="3">
    <source>
        <dbReference type="Proteomes" id="UP001219525"/>
    </source>
</evidence>
<evidence type="ECO:0000313" key="2">
    <source>
        <dbReference type="EMBL" id="KAJ7200821.1"/>
    </source>
</evidence>
<feature type="compositionally biased region" description="Basic and acidic residues" evidence="1">
    <location>
        <begin position="111"/>
        <end position="148"/>
    </location>
</feature>
<sequence length="337" mass="37096">MSEEFCVRRRTVVPPHRFQWSGHLAEEVRDEPEVSEPADVESTTAGAMTLAHGAPCRTIARSHACIGALARRTRACERRVRRAQILLLHRRRTRPSKAPPPPGPSNNSDADGPHDERVVNSDGRLHGGRHVRDVSQHAGSYDREEARPRASACRRRGATTNACLRMPTRSAHERRAACGASNSSTDVGDALPRGEVLSGRAASERKGPTRARAPFWREPAACTGDVGLMSIRRLAMATSVFIGTAARRDPAYRYRQSGHRRAAQMSAQVFSSAVARRLDGKDRRAHAHASHWQAPAWETFARWASAGHGLECLRVNTVRSGAHGRRRLRSRPHGMAA</sequence>
<protein>
    <submittedName>
        <fullName evidence="2">Uncharacterized protein</fullName>
    </submittedName>
</protein>
<organism evidence="2 3">
    <name type="scientific">Mycena pura</name>
    <dbReference type="NCBI Taxonomy" id="153505"/>
    <lineage>
        <taxon>Eukaryota</taxon>
        <taxon>Fungi</taxon>
        <taxon>Dikarya</taxon>
        <taxon>Basidiomycota</taxon>
        <taxon>Agaricomycotina</taxon>
        <taxon>Agaricomycetes</taxon>
        <taxon>Agaricomycetidae</taxon>
        <taxon>Agaricales</taxon>
        <taxon>Marasmiineae</taxon>
        <taxon>Mycenaceae</taxon>
        <taxon>Mycena</taxon>
    </lineage>
</organism>
<dbReference type="Proteomes" id="UP001219525">
    <property type="component" value="Unassembled WGS sequence"/>
</dbReference>
<gene>
    <name evidence="2" type="ORF">GGX14DRAFT_571827</name>
</gene>
<comment type="caution">
    <text evidence="2">The sequence shown here is derived from an EMBL/GenBank/DDBJ whole genome shotgun (WGS) entry which is preliminary data.</text>
</comment>
<dbReference type="EMBL" id="JARJCW010000061">
    <property type="protein sequence ID" value="KAJ7200821.1"/>
    <property type="molecule type" value="Genomic_DNA"/>
</dbReference>
<reference evidence="2" key="1">
    <citation type="submission" date="2023-03" db="EMBL/GenBank/DDBJ databases">
        <title>Massive genome expansion in bonnet fungi (Mycena s.s.) driven by repeated elements and novel gene families across ecological guilds.</title>
        <authorList>
            <consortium name="Lawrence Berkeley National Laboratory"/>
            <person name="Harder C.B."/>
            <person name="Miyauchi S."/>
            <person name="Viragh M."/>
            <person name="Kuo A."/>
            <person name="Thoen E."/>
            <person name="Andreopoulos B."/>
            <person name="Lu D."/>
            <person name="Skrede I."/>
            <person name="Drula E."/>
            <person name="Henrissat B."/>
            <person name="Morin E."/>
            <person name="Kohler A."/>
            <person name="Barry K."/>
            <person name="LaButti K."/>
            <person name="Morin E."/>
            <person name="Salamov A."/>
            <person name="Lipzen A."/>
            <person name="Mereny Z."/>
            <person name="Hegedus B."/>
            <person name="Baldrian P."/>
            <person name="Stursova M."/>
            <person name="Weitz H."/>
            <person name="Taylor A."/>
            <person name="Grigoriev I.V."/>
            <person name="Nagy L.G."/>
            <person name="Martin F."/>
            <person name="Kauserud H."/>
        </authorList>
    </citation>
    <scope>NUCLEOTIDE SEQUENCE</scope>
    <source>
        <strain evidence="2">9144</strain>
    </source>
</reference>
<feature type="region of interest" description="Disordered" evidence="1">
    <location>
        <begin position="87"/>
        <end position="192"/>
    </location>
</feature>
<keyword evidence="3" id="KW-1185">Reference proteome</keyword>
<proteinExistence type="predicted"/>
<evidence type="ECO:0000256" key="1">
    <source>
        <dbReference type="SAM" id="MobiDB-lite"/>
    </source>
</evidence>